<dbReference type="GO" id="GO:0032991">
    <property type="term" value="C:protein-containing complex"/>
    <property type="evidence" value="ECO:0007669"/>
    <property type="project" value="TreeGrafter"/>
</dbReference>
<evidence type="ECO:0000313" key="2">
    <source>
        <dbReference type="EMBL" id="KAF2877493.1"/>
    </source>
</evidence>
<dbReference type="PANTHER" id="PTHR14614">
    <property type="entry name" value="HEPATOCELLULAR CARCINOMA-ASSOCIATED ANTIGEN"/>
    <property type="match status" value="1"/>
</dbReference>
<gene>
    <name evidence="2" type="ORF">BDV95DRAFT_601880</name>
</gene>
<dbReference type="InterPro" id="IPR029063">
    <property type="entry name" value="SAM-dependent_MTases_sf"/>
</dbReference>
<sequence length="298" mass="32672">MDDQLQLLLGEPVADVEEEAFILFSQAIPSQSLGFLDSQASVVNVTVAGRDLSIHQSRGLLTSDRSAGTTGAVVWKVTPFFAEWIASSAFLARAGYLTPDATAIELGAGVSGIVALTLGPRIRKYIATDQDYVIRLLKQNIAENLPGTSSKTGTKKSKNKQKRPLATSKTSTSNIETLELDWELDSIASLPSLLGQDRADSANDSDGVDLVIACDCIYNDALIEPLNTTCAQICRLRSDENRQPTLCLIAQQLRSPEVFEEWLKSFHRMFHVWRVPDELLTEPLRENSGFVVHVGVLR</sequence>
<comment type="caution">
    <text evidence="2">The sequence shown here is derived from an EMBL/GenBank/DDBJ whole genome shotgun (WGS) entry which is preliminary data.</text>
</comment>
<evidence type="ECO:0008006" key="4">
    <source>
        <dbReference type="Google" id="ProtNLM"/>
    </source>
</evidence>
<dbReference type="GO" id="GO:0005829">
    <property type="term" value="C:cytosol"/>
    <property type="evidence" value="ECO:0007669"/>
    <property type="project" value="TreeGrafter"/>
</dbReference>
<accession>A0A7C8IIU6</accession>
<dbReference type="OrthoDB" id="2529286at2759"/>
<reference evidence="2 3" key="1">
    <citation type="submission" date="2020-01" db="EMBL/GenBank/DDBJ databases">
        <authorList>
            <consortium name="DOE Joint Genome Institute"/>
            <person name="Haridas S."/>
            <person name="Albert R."/>
            <person name="Binder M."/>
            <person name="Bloem J."/>
            <person name="Labutti K."/>
            <person name="Salamov A."/>
            <person name="Andreopoulos B."/>
            <person name="Baker S.E."/>
            <person name="Barry K."/>
            <person name="Bills G."/>
            <person name="Bluhm B.H."/>
            <person name="Cannon C."/>
            <person name="Castanera R."/>
            <person name="Culley D.E."/>
            <person name="Daum C."/>
            <person name="Ezra D."/>
            <person name="Gonzalez J.B."/>
            <person name="Henrissat B."/>
            <person name="Kuo A."/>
            <person name="Liang C."/>
            <person name="Lipzen A."/>
            <person name="Lutzoni F."/>
            <person name="Magnuson J."/>
            <person name="Mondo S."/>
            <person name="Nolan M."/>
            <person name="Ohm R."/>
            <person name="Pangilinan J."/>
            <person name="Park H.-J.H."/>
            <person name="Ramirez L."/>
            <person name="Alfaro M."/>
            <person name="Sun H."/>
            <person name="Tritt A."/>
            <person name="Yoshinaga Y."/>
            <person name="Zwiers L.-H.L."/>
            <person name="Turgeon B.G."/>
            <person name="Goodwin S.B."/>
            <person name="Spatafora J.W."/>
            <person name="Crous P.W."/>
            <person name="Grigoriev I.V."/>
        </authorList>
    </citation>
    <scope>NUCLEOTIDE SEQUENCE [LARGE SCALE GENOMIC DNA]</scope>
    <source>
        <strain evidence="2 3">CBS 611.86</strain>
    </source>
</reference>
<dbReference type="InterPro" id="IPR019410">
    <property type="entry name" value="Methyltransf_16"/>
</dbReference>
<protein>
    <recommendedName>
        <fullName evidence="4">Methyltransferase-domain-containing protein</fullName>
    </recommendedName>
</protein>
<evidence type="ECO:0000256" key="1">
    <source>
        <dbReference type="SAM" id="MobiDB-lite"/>
    </source>
</evidence>
<proteinExistence type="predicted"/>
<dbReference type="EMBL" id="JAADJZ010000002">
    <property type="protein sequence ID" value="KAF2877493.1"/>
    <property type="molecule type" value="Genomic_DNA"/>
</dbReference>
<dbReference type="PANTHER" id="PTHR14614:SF109">
    <property type="entry name" value="RIBOSOMAL LYSINE N-METHYLTRANSFERASE 5"/>
    <property type="match status" value="1"/>
</dbReference>
<evidence type="ECO:0000313" key="3">
    <source>
        <dbReference type="Proteomes" id="UP000481861"/>
    </source>
</evidence>
<keyword evidence="3" id="KW-1185">Reference proteome</keyword>
<organism evidence="2 3">
    <name type="scientific">Massariosphaeria phaeospora</name>
    <dbReference type="NCBI Taxonomy" id="100035"/>
    <lineage>
        <taxon>Eukaryota</taxon>
        <taxon>Fungi</taxon>
        <taxon>Dikarya</taxon>
        <taxon>Ascomycota</taxon>
        <taxon>Pezizomycotina</taxon>
        <taxon>Dothideomycetes</taxon>
        <taxon>Pleosporomycetidae</taxon>
        <taxon>Pleosporales</taxon>
        <taxon>Pleosporales incertae sedis</taxon>
        <taxon>Massariosphaeria</taxon>
    </lineage>
</organism>
<dbReference type="SUPFAM" id="SSF53335">
    <property type="entry name" value="S-adenosyl-L-methionine-dependent methyltransferases"/>
    <property type="match status" value="1"/>
</dbReference>
<dbReference type="Proteomes" id="UP000481861">
    <property type="component" value="Unassembled WGS sequence"/>
</dbReference>
<feature type="compositionally biased region" description="Basic residues" evidence="1">
    <location>
        <begin position="153"/>
        <end position="163"/>
    </location>
</feature>
<feature type="region of interest" description="Disordered" evidence="1">
    <location>
        <begin position="147"/>
        <end position="170"/>
    </location>
</feature>
<dbReference type="Gene3D" id="3.40.50.150">
    <property type="entry name" value="Vaccinia Virus protein VP39"/>
    <property type="match status" value="1"/>
</dbReference>
<dbReference type="Pfam" id="PF10294">
    <property type="entry name" value="Methyltransf_16"/>
    <property type="match status" value="1"/>
</dbReference>
<dbReference type="GO" id="GO:0008757">
    <property type="term" value="F:S-adenosylmethionine-dependent methyltransferase activity"/>
    <property type="evidence" value="ECO:0007669"/>
    <property type="project" value="UniProtKB-ARBA"/>
</dbReference>
<dbReference type="AlphaFoldDB" id="A0A7C8IIU6"/>
<name>A0A7C8IIU6_9PLEO</name>